<name>A0A8J8GKB8_9EURY</name>
<protein>
    <submittedName>
        <fullName evidence="3">ArsR family transcriptional regulator</fullName>
    </submittedName>
</protein>
<evidence type="ECO:0000259" key="2">
    <source>
        <dbReference type="Pfam" id="PF24035"/>
    </source>
</evidence>
<evidence type="ECO:0000256" key="1">
    <source>
        <dbReference type="SAM" id="MobiDB-lite"/>
    </source>
</evidence>
<comment type="caution">
    <text evidence="3">The sequence shown here is derived from an EMBL/GenBank/DDBJ whole genome shotgun (WGS) entry which is preliminary data.</text>
</comment>
<feature type="domain" description="DUF7344" evidence="2">
    <location>
        <begin position="32"/>
        <end position="106"/>
    </location>
</feature>
<dbReference type="Gene3D" id="1.10.10.10">
    <property type="entry name" value="Winged helix-like DNA-binding domain superfamily/Winged helix DNA-binding domain"/>
    <property type="match status" value="1"/>
</dbReference>
<dbReference type="OrthoDB" id="174098at2157"/>
<dbReference type="EMBL" id="JABURA010000001">
    <property type="protein sequence ID" value="NUB91171.1"/>
    <property type="molecule type" value="Genomic_DNA"/>
</dbReference>
<dbReference type="RefSeq" id="WP_174701835.1">
    <property type="nucleotide sequence ID" value="NZ_JABURA010000001.1"/>
</dbReference>
<dbReference type="AlphaFoldDB" id="A0A8J8GKB8"/>
<organism evidence="3 4">
    <name type="scientific">Haloterrigena gelatinilytica</name>
    <dbReference type="NCBI Taxonomy" id="2741724"/>
    <lineage>
        <taxon>Archaea</taxon>
        <taxon>Methanobacteriati</taxon>
        <taxon>Methanobacteriota</taxon>
        <taxon>Stenosarchaea group</taxon>
        <taxon>Halobacteria</taxon>
        <taxon>Halobacteriales</taxon>
        <taxon>Natrialbaceae</taxon>
        <taxon>Haloterrigena</taxon>
    </lineage>
</organism>
<dbReference type="Pfam" id="PF24035">
    <property type="entry name" value="DUF7344"/>
    <property type="match status" value="1"/>
</dbReference>
<evidence type="ECO:0000313" key="4">
    <source>
        <dbReference type="Proteomes" id="UP000728647"/>
    </source>
</evidence>
<dbReference type="InterPro" id="IPR055768">
    <property type="entry name" value="DUF7344"/>
</dbReference>
<feature type="compositionally biased region" description="Basic and acidic residues" evidence="1">
    <location>
        <begin position="1"/>
        <end position="12"/>
    </location>
</feature>
<feature type="region of interest" description="Disordered" evidence="1">
    <location>
        <begin position="1"/>
        <end position="24"/>
    </location>
</feature>
<sequence>MTDNDSNRKDTTGQRTSISDGGHQERFDEILNALADTHRRYVLHYLQDEEQASLTETAKHVAAWKHDCPPTEVQDERIEDLKIQLYHNHLPMLEDMCLLEYDNRSQQLVFRDPPELVELCLDHCADREIH</sequence>
<evidence type="ECO:0000313" key="3">
    <source>
        <dbReference type="EMBL" id="NUB91171.1"/>
    </source>
</evidence>
<gene>
    <name evidence="3" type="ORF">HT576_09075</name>
</gene>
<accession>A0A8J8GKB8</accession>
<dbReference type="InterPro" id="IPR036388">
    <property type="entry name" value="WH-like_DNA-bd_sf"/>
</dbReference>
<reference evidence="3" key="1">
    <citation type="submission" date="2020-06" db="EMBL/GenBank/DDBJ databases">
        <title>Haloterrigena sp. nov., an extremely halophilic archaeon isolated from a saline sediment.</title>
        <authorList>
            <person name="Liu B.-B."/>
        </authorList>
    </citation>
    <scope>NUCLEOTIDE SEQUENCE</scope>
    <source>
        <strain evidence="3">SYSU A121-1</strain>
    </source>
</reference>
<proteinExistence type="predicted"/>
<dbReference type="Proteomes" id="UP000728647">
    <property type="component" value="Unassembled WGS sequence"/>
</dbReference>